<dbReference type="Gene3D" id="3.60.15.10">
    <property type="entry name" value="Ribonuclease Z/Hydroxyacylglutathione hydrolase-like"/>
    <property type="match status" value="1"/>
</dbReference>
<accession>X0S2H1</accession>
<sequence>VHECFLPPDLLIEKQGFAPLEALMVGTQGHTSPEQFGKVMSLVKPRLAVGYHFYNDFDTEPYVRERVRKTYDGPLALATDYMVFNVTKDDIRVRMSVVDEEVWPSPPLKKKNPPDTSKAIPFSDFTRSGALGFPEVVDPIFDEINKRYGTDYEPIFKE</sequence>
<dbReference type="InterPro" id="IPR036866">
    <property type="entry name" value="RibonucZ/Hydroxyglut_hydro"/>
</dbReference>
<feature type="non-terminal residue" evidence="1">
    <location>
        <position position="1"/>
    </location>
</feature>
<dbReference type="SUPFAM" id="SSF56281">
    <property type="entry name" value="Metallo-hydrolase/oxidoreductase"/>
    <property type="match status" value="1"/>
</dbReference>
<organism evidence="1">
    <name type="scientific">marine sediment metagenome</name>
    <dbReference type="NCBI Taxonomy" id="412755"/>
    <lineage>
        <taxon>unclassified sequences</taxon>
        <taxon>metagenomes</taxon>
        <taxon>ecological metagenomes</taxon>
    </lineage>
</organism>
<gene>
    <name evidence="1" type="ORF">S01H1_17221</name>
</gene>
<proteinExistence type="predicted"/>
<dbReference type="EMBL" id="BARS01009123">
    <property type="protein sequence ID" value="GAF70132.1"/>
    <property type="molecule type" value="Genomic_DNA"/>
</dbReference>
<dbReference type="AlphaFoldDB" id="X0S2H1"/>
<comment type="caution">
    <text evidence="1">The sequence shown here is derived from an EMBL/GenBank/DDBJ whole genome shotgun (WGS) entry which is preliminary data.</text>
</comment>
<protein>
    <submittedName>
        <fullName evidence="1">Uncharacterized protein</fullName>
    </submittedName>
</protein>
<evidence type="ECO:0000313" key="1">
    <source>
        <dbReference type="EMBL" id="GAF70132.1"/>
    </source>
</evidence>
<reference evidence="1" key="1">
    <citation type="journal article" date="2014" name="Front. Microbiol.">
        <title>High frequency of phylogenetically diverse reductive dehalogenase-homologous genes in deep subseafloor sedimentary metagenomes.</title>
        <authorList>
            <person name="Kawai M."/>
            <person name="Futagami T."/>
            <person name="Toyoda A."/>
            <person name="Takaki Y."/>
            <person name="Nishi S."/>
            <person name="Hori S."/>
            <person name="Arai W."/>
            <person name="Tsubouchi T."/>
            <person name="Morono Y."/>
            <person name="Uchiyama I."/>
            <person name="Ito T."/>
            <person name="Fujiyama A."/>
            <person name="Inagaki F."/>
            <person name="Takami H."/>
        </authorList>
    </citation>
    <scope>NUCLEOTIDE SEQUENCE</scope>
    <source>
        <strain evidence="1">Expedition CK06-06</strain>
    </source>
</reference>
<name>X0S2H1_9ZZZZ</name>